<dbReference type="PANTHER" id="PTHR30026">
    <property type="entry name" value="OUTER MEMBRANE PROTEIN TOLC"/>
    <property type="match status" value="1"/>
</dbReference>
<feature type="signal peptide" evidence="8">
    <location>
        <begin position="1"/>
        <end position="21"/>
    </location>
</feature>
<evidence type="ECO:0000256" key="7">
    <source>
        <dbReference type="ARBA" id="ARBA00023237"/>
    </source>
</evidence>
<keyword evidence="7" id="KW-0998">Cell outer membrane</keyword>
<dbReference type="InterPro" id="IPR051906">
    <property type="entry name" value="TolC-like"/>
</dbReference>
<dbReference type="NCBIfam" id="NF007002">
    <property type="entry name" value="PRK09465.1"/>
    <property type="match status" value="1"/>
</dbReference>
<evidence type="ECO:0000256" key="8">
    <source>
        <dbReference type="SAM" id="SignalP"/>
    </source>
</evidence>
<reference evidence="9 10" key="1">
    <citation type="journal article" date="2018" name="Nature">
        <title>A major lineage of non-tailed dsDNA viruses as unrecognized killers of marine bacteria.</title>
        <authorList>
            <person name="Kauffman K.M."/>
            <person name="Hussain F.A."/>
            <person name="Yang J."/>
            <person name="Arevalo P."/>
            <person name="Brown J.M."/>
            <person name="Chang W.K."/>
            <person name="VanInsberghe D."/>
            <person name="Elsherbini J."/>
            <person name="Sharma R.S."/>
            <person name="Cutler M.B."/>
            <person name="Kelly L."/>
            <person name="Polz M.F."/>
        </authorList>
    </citation>
    <scope>NUCLEOTIDE SEQUENCE [LARGE SCALE GENOMIC DNA]</scope>
    <source>
        <strain evidence="9 10">10N.286.55.E1</strain>
    </source>
</reference>
<keyword evidence="10" id="KW-1185">Reference proteome</keyword>
<evidence type="ECO:0000256" key="4">
    <source>
        <dbReference type="ARBA" id="ARBA00022452"/>
    </source>
</evidence>
<dbReference type="GeneID" id="69651220"/>
<dbReference type="AlphaFoldDB" id="A0AA45A7Q0"/>
<comment type="subcellular location">
    <subcellularLocation>
        <location evidence="1">Cell outer membrane</location>
    </subcellularLocation>
</comment>
<sequence length="440" mass="48462">MKNKTKITPLILLAMSGAVKADSLSEIYGLAKQHDPELLEAAAQRDSAFEAINSTRSDLLPQIDLTAGYVYQDTDRHEADGSSGNVNLGLVQSIYDRGSWISLNISEKTAREADARYAVTQQSVIYNITEAYFDVLSAKDNLRFVQSEKEALAKQLNQTEQRFAVGSAPITDVQDAQAQYDNVVAQEIQAQNSVENALEELRAITGQPASNLSVLDIKRFSTSMPELSVNDLVKKASNENLQILAGRIQKDIAKEQISLADSGHLPTISLTTGYEYTKNFDEPNNPVTGYTQDDDENLFNIGVSIDLPVYSGGRVTSEGKQAQYQYVAASQDLESTYRDVEKNIRAINNNIRSAIGSIKAYEQSLVSAKSALEATEQGFMVGTRTMVDVLDSTQNVYQAQKNLSDARYQYILSRVQLKQATGSLSEQDIFDVDAGLTRIY</sequence>
<evidence type="ECO:0000313" key="10">
    <source>
        <dbReference type="Proteomes" id="UP000239763"/>
    </source>
</evidence>
<dbReference type="RefSeq" id="WP_102299117.1">
    <property type="nucleotide sequence ID" value="NZ_JAAHTI010000002.1"/>
</dbReference>
<dbReference type="InterPro" id="IPR058622">
    <property type="entry name" value="TolC"/>
</dbReference>
<dbReference type="GO" id="GO:1990281">
    <property type="term" value="C:efflux pump complex"/>
    <property type="evidence" value="ECO:0007669"/>
    <property type="project" value="TreeGrafter"/>
</dbReference>
<dbReference type="PANTHER" id="PTHR30026:SF20">
    <property type="entry name" value="OUTER MEMBRANE PROTEIN TOLC"/>
    <property type="match status" value="1"/>
</dbReference>
<accession>A0AA45A7Q0</accession>
<evidence type="ECO:0000256" key="1">
    <source>
        <dbReference type="ARBA" id="ARBA00004442"/>
    </source>
</evidence>
<feature type="chain" id="PRO_5041318241" evidence="8">
    <location>
        <begin position="22"/>
        <end position="440"/>
    </location>
</feature>
<comment type="similarity">
    <text evidence="2">Belongs to the outer membrane factor (OMF) (TC 1.B.17) family.</text>
</comment>
<evidence type="ECO:0000313" key="9">
    <source>
        <dbReference type="EMBL" id="PME24347.1"/>
    </source>
</evidence>
<evidence type="ECO:0000256" key="2">
    <source>
        <dbReference type="ARBA" id="ARBA00007613"/>
    </source>
</evidence>
<organism evidence="9 10">
    <name type="scientific">Vibrio lentus</name>
    <dbReference type="NCBI Taxonomy" id="136468"/>
    <lineage>
        <taxon>Bacteria</taxon>
        <taxon>Pseudomonadati</taxon>
        <taxon>Pseudomonadota</taxon>
        <taxon>Gammaproteobacteria</taxon>
        <taxon>Vibrionales</taxon>
        <taxon>Vibrionaceae</taxon>
        <taxon>Vibrio</taxon>
    </lineage>
</organism>
<evidence type="ECO:0000256" key="6">
    <source>
        <dbReference type="ARBA" id="ARBA00023136"/>
    </source>
</evidence>
<keyword evidence="5" id="KW-0812">Transmembrane</keyword>
<dbReference type="GO" id="GO:0009279">
    <property type="term" value="C:cell outer membrane"/>
    <property type="evidence" value="ECO:0007669"/>
    <property type="project" value="UniProtKB-SubCell"/>
</dbReference>
<dbReference type="NCBIfam" id="TIGR01844">
    <property type="entry name" value="type_I_sec_TolC"/>
    <property type="match status" value="1"/>
</dbReference>
<dbReference type="EMBL" id="MCSB01000046">
    <property type="protein sequence ID" value="PME24347.1"/>
    <property type="molecule type" value="Genomic_DNA"/>
</dbReference>
<protein>
    <submittedName>
        <fullName evidence="9">Outer membrane channel protein TolC</fullName>
    </submittedName>
</protein>
<name>A0AA45A7Q0_9VIBR</name>
<comment type="caution">
    <text evidence="9">The sequence shown here is derived from an EMBL/GenBank/DDBJ whole genome shotgun (WGS) entry which is preliminary data.</text>
</comment>
<dbReference type="Proteomes" id="UP000239763">
    <property type="component" value="Unassembled WGS sequence"/>
</dbReference>
<dbReference type="Pfam" id="PF02321">
    <property type="entry name" value="OEP"/>
    <property type="match status" value="2"/>
</dbReference>
<proteinExistence type="inferred from homology"/>
<dbReference type="InterPro" id="IPR010130">
    <property type="entry name" value="T1SS_OMP_TolC"/>
</dbReference>
<keyword evidence="8" id="KW-0732">Signal</keyword>
<dbReference type="InterPro" id="IPR003423">
    <property type="entry name" value="OMP_efflux"/>
</dbReference>
<evidence type="ECO:0000256" key="3">
    <source>
        <dbReference type="ARBA" id="ARBA00022448"/>
    </source>
</evidence>
<keyword evidence="3" id="KW-0813">Transport</keyword>
<dbReference type="GO" id="GO:0015288">
    <property type="term" value="F:porin activity"/>
    <property type="evidence" value="ECO:0007669"/>
    <property type="project" value="TreeGrafter"/>
</dbReference>
<dbReference type="Gene3D" id="1.20.1600.10">
    <property type="entry name" value="Outer membrane efflux proteins (OEP)"/>
    <property type="match status" value="1"/>
</dbReference>
<evidence type="ECO:0000256" key="5">
    <source>
        <dbReference type="ARBA" id="ARBA00022692"/>
    </source>
</evidence>
<dbReference type="GO" id="GO:0015562">
    <property type="term" value="F:efflux transmembrane transporter activity"/>
    <property type="evidence" value="ECO:0007669"/>
    <property type="project" value="InterPro"/>
</dbReference>
<keyword evidence="4" id="KW-1134">Transmembrane beta strand</keyword>
<keyword evidence="6" id="KW-0472">Membrane</keyword>
<dbReference type="SUPFAM" id="SSF56954">
    <property type="entry name" value="Outer membrane efflux proteins (OEP)"/>
    <property type="match status" value="1"/>
</dbReference>
<gene>
    <name evidence="9" type="ORF">BCV38_12110</name>
</gene>